<comment type="caution">
    <text evidence="3">The sequence shown here is derived from an EMBL/GenBank/DDBJ whole genome shotgun (WGS) entry which is preliminary data.</text>
</comment>
<gene>
    <name evidence="3" type="ORF">DI623_06775</name>
</gene>
<proteinExistence type="predicted"/>
<evidence type="ECO:0000313" key="4">
    <source>
        <dbReference type="Proteomes" id="UP000249066"/>
    </source>
</evidence>
<dbReference type="InterPro" id="IPR011990">
    <property type="entry name" value="TPR-like_helical_dom_sf"/>
</dbReference>
<accession>A0A2W5C5R3</accession>
<reference evidence="3 4" key="1">
    <citation type="submission" date="2017-08" db="EMBL/GenBank/DDBJ databases">
        <title>Infants hospitalized years apart are colonized by the same room-sourced microbial strains.</title>
        <authorList>
            <person name="Brooks B."/>
            <person name="Olm M.R."/>
            <person name="Firek B.A."/>
            <person name="Baker R."/>
            <person name="Thomas B.C."/>
            <person name="Morowitz M.J."/>
            <person name="Banfield J.F."/>
        </authorList>
    </citation>
    <scope>NUCLEOTIDE SEQUENCE [LARGE SCALE GENOMIC DNA]</scope>
    <source>
        <strain evidence="3">S2_018_000_R2_101</strain>
    </source>
</reference>
<organism evidence="3 4">
    <name type="scientific">Sphingomonas sanxanigenens</name>
    <dbReference type="NCBI Taxonomy" id="397260"/>
    <lineage>
        <taxon>Bacteria</taxon>
        <taxon>Pseudomonadati</taxon>
        <taxon>Pseudomonadota</taxon>
        <taxon>Alphaproteobacteria</taxon>
        <taxon>Sphingomonadales</taxon>
        <taxon>Sphingomonadaceae</taxon>
        <taxon>Sphingomonas</taxon>
    </lineage>
</organism>
<feature type="domain" description="Surface lipoprotein assembly modifier C-terminal" evidence="2">
    <location>
        <begin position="172"/>
        <end position="452"/>
    </location>
</feature>
<dbReference type="Pfam" id="PF14559">
    <property type="entry name" value="TPR_19"/>
    <property type="match status" value="1"/>
</dbReference>
<evidence type="ECO:0000259" key="2">
    <source>
        <dbReference type="Pfam" id="PF04575"/>
    </source>
</evidence>
<name>A0A2W5C5R3_9SPHN</name>
<dbReference type="Proteomes" id="UP000249066">
    <property type="component" value="Unassembled WGS sequence"/>
</dbReference>
<dbReference type="AlphaFoldDB" id="A0A2W5C5R3"/>
<keyword evidence="1" id="KW-0732">Signal</keyword>
<feature type="chain" id="PRO_5015897584" description="Surface lipoprotein assembly modifier C-terminal domain-containing protein" evidence="1">
    <location>
        <begin position="20"/>
        <end position="452"/>
    </location>
</feature>
<evidence type="ECO:0000313" key="3">
    <source>
        <dbReference type="EMBL" id="PZO90441.1"/>
    </source>
</evidence>
<dbReference type="InterPro" id="IPR007655">
    <property type="entry name" value="Slam_C"/>
</dbReference>
<evidence type="ECO:0000256" key="1">
    <source>
        <dbReference type="SAM" id="SignalP"/>
    </source>
</evidence>
<dbReference type="Pfam" id="PF04575">
    <property type="entry name" value="SlipAM"/>
    <property type="match status" value="1"/>
</dbReference>
<dbReference type="EMBL" id="QFNN01000028">
    <property type="protein sequence ID" value="PZO90441.1"/>
    <property type="molecule type" value="Genomic_DNA"/>
</dbReference>
<protein>
    <recommendedName>
        <fullName evidence="2">Surface lipoprotein assembly modifier C-terminal domain-containing protein</fullName>
    </recommendedName>
</protein>
<dbReference type="SUPFAM" id="SSF48452">
    <property type="entry name" value="TPR-like"/>
    <property type="match status" value="1"/>
</dbReference>
<dbReference type="Gene3D" id="1.25.40.10">
    <property type="entry name" value="Tetratricopeptide repeat domain"/>
    <property type="match status" value="1"/>
</dbReference>
<feature type="signal peptide" evidence="1">
    <location>
        <begin position="1"/>
        <end position="19"/>
    </location>
</feature>
<sequence length="452" mass="49031">MIRLLIAAIALVAASGAAAQASPAPASDAQPRPCPDKTHCVTGLNAANVLAIARAYVDSGRISDAETLLRGLTHDPDADARAEARFRLSQLREAQGDRYGAIELLREILDEKPRAQRVRLELARLLAASGDEAGARRELRRVGSAGLPEDVARAVDQFAVALRSNKPFGGSFEIAVAPDSNINRAPDQQTVDTVVAPLQLDRDARARSGIGASLSGQAFARTDLNDHVGLLARVSASANLYGESQFNDVIATVAAGPEIRTGRARWRPAVVASKRWFGGDLYSTSYGATLNYLKPLDPMSQIEAEGTVLKNRYRQISAQNGTLYDLSIAYDRAITPRLSARFAVRFDRQTAEAKSLATTSGSVEMLLSRAFGRQLVFVQGSIGMLGSDARLPLFPRTRNDARWDVTGGVILRQFSFKGLSPLIRVTRSVNDSTVGLYQFKRTRFEFALSREF</sequence>